<dbReference type="PANTHER" id="PTHR48111">
    <property type="entry name" value="REGULATOR OF RPOS"/>
    <property type="match status" value="1"/>
</dbReference>
<dbReference type="InterPro" id="IPR001789">
    <property type="entry name" value="Sig_transdc_resp-reg_receiver"/>
</dbReference>
<dbReference type="GO" id="GO:0006355">
    <property type="term" value="P:regulation of DNA-templated transcription"/>
    <property type="evidence" value="ECO:0007669"/>
    <property type="project" value="TreeGrafter"/>
</dbReference>
<dbReference type="EMBL" id="JAHHGM010000010">
    <property type="protein sequence ID" value="MBT2989740.1"/>
    <property type="molecule type" value="Genomic_DNA"/>
</dbReference>
<dbReference type="SUPFAM" id="SSF52172">
    <property type="entry name" value="CheY-like"/>
    <property type="match status" value="1"/>
</dbReference>
<keyword evidence="3" id="KW-0805">Transcription regulation</keyword>
<proteinExistence type="predicted"/>
<organism evidence="8 9">
    <name type="scientific">Candidatus Thiodiazotropha taylori</name>
    <dbReference type="NCBI Taxonomy" id="2792791"/>
    <lineage>
        <taxon>Bacteria</taxon>
        <taxon>Pseudomonadati</taxon>
        <taxon>Pseudomonadota</taxon>
        <taxon>Gammaproteobacteria</taxon>
        <taxon>Chromatiales</taxon>
        <taxon>Sedimenticolaceae</taxon>
        <taxon>Candidatus Thiodiazotropha</taxon>
    </lineage>
</organism>
<comment type="caution">
    <text evidence="8">The sequence shown here is derived from an EMBL/GenBank/DDBJ whole genome shotgun (WGS) entry which is preliminary data.</text>
</comment>
<dbReference type="GO" id="GO:0000976">
    <property type="term" value="F:transcription cis-regulatory region binding"/>
    <property type="evidence" value="ECO:0007669"/>
    <property type="project" value="TreeGrafter"/>
</dbReference>
<keyword evidence="1 6" id="KW-0597">Phosphoprotein</keyword>
<evidence type="ECO:0000313" key="9">
    <source>
        <dbReference type="Proteomes" id="UP000770889"/>
    </source>
</evidence>
<reference evidence="8 9" key="1">
    <citation type="submission" date="2021-05" db="EMBL/GenBank/DDBJ databases">
        <title>Genetic and Functional Diversity in Clade A Lucinid endosymbionts from the Bahamas.</title>
        <authorList>
            <person name="Giani N.M."/>
            <person name="Engel A.S."/>
            <person name="Campbell B.J."/>
        </authorList>
    </citation>
    <scope>NUCLEOTIDE SEQUENCE [LARGE SCALE GENOMIC DNA]</scope>
    <source>
        <strain evidence="8">LUC16012Gg_MoonRockCtena</strain>
    </source>
</reference>
<dbReference type="InterPro" id="IPR011006">
    <property type="entry name" value="CheY-like_superfamily"/>
</dbReference>
<keyword evidence="4" id="KW-0238">DNA-binding</keyword>
<evidence type="ECO:0000313" key="8">
    <source>
        <dbReference type="EMBL" id="MBT2989740.1"/>
    </source>
</evidence>
<dbReference type="PANTHER" id="PTHR48111:SF1">
    <property type="entry name" value="TWO-COMPONENT RESPONSE REGULATOR ORR33"/>
    <property type="match status" value="1"/>
</dbReference>
<dbReference type="GO" id="GO:0032993">
    <property type="term" value="C:protein-DNA complex"/>
    <property type="evidence" value="ECO:0007669"/>
    <property type="project" value="TreeGrafter"/>
</dbReference>
<dbReference type="GO" id="GO:0005829">
    <property type="term" value="C:cytosol"/>
    <property type="evidence" value="ECO:0007669"/>
    <property type="project" value="TreeGrafter"/>
</dbReference>
<dbReference type="InterPro" id="IPR039420">
    <property type="entry name" value="WalR-like"/>
</dbReference>
<dbReference type="SMART" id="SM00448">
    <property type="entry name" value="REC"/>
    <property type="match status" value="1"/>
</dbReference>
<keyword evidence="2" id="KW-0902">Two-component regulatory system</keyword>
<sequence>MISEQEAARPQHILVVDDQPENLKSLEQILRFSYQVSLAATGEACLKLVAERDPPDLILLDVDMPRMDGLTVCRRLKADPATSLIPVIFVSALSRLSERLAGYHAGADDYVAKPYDVEELLVKIRIALNNRHDLETARERSTLAREEMETSLAACTELNLMADFFHRSLECDDLRTLGDRLLDTFDRFGLRVIVRLVESGHYFSHAGEVGVLDQEMMESLYEKGNIIDFGHRTLINAKFVSVLVRNMPLHDDVRYQRWRDNLKLLVEVVNSLIDNLQRKSNRQGERERLQSLIGGIHQLIEQLQGSGDDLNWDQACHDLNRLRMAWESYQA</sequence>
<accession>A0A944M9U7</accession>
<evidence type="ECO:0000256" key="1">
    <source>
        <dbReference type="ARBA" id="ARBA00022553"/>
    </source>
</evidence>
<dbReference type="Pfam" id="PF00072">
    <property type="entry name" value="Response_reg"/>
    <property type="match status" value="1"/>
</dbReference>
<gene>
    <name evidence="8" type="ORF">KME65_12325</name>
</gene>
<dbReference type="Proteomes" id="UP000770889">
    <property type="component" value="Unassembled WGS sequence"/>
</dbReference>
<keyword evidence="5" id="KW-0804">Transcription</keyword>
<evidence type="ECO:0000256" key="2">
    <source>
        <dbReference type="ARBA" id="ARBA00023012"/>
    </source>
</evidence>
<protein>
    <submittedName>
        <fullName evidence="8">Response regulator</fullName>
    </submittedName>
</protein>
<name>A0A944M9U7_9GAMM</name>
<evidence type="ECO:0000259" key="7">
    <source>
        <dbReference type="PROSITE" id="PS50110"/>
    </source>
</evidence>
<dbReference type="PROSITE" id="PS50110">
    <property type="entry name" value="RESPONSE_REGULATORY"/>
    <property type="match status" value="1"/>
</dbReference>
<dbReference type="AlphaFoldDB" id="A0A944M9U7"/>
<dbReference type="GO" id="GO:0000156">
    <property type="term" value="F:phosphorelay response regulator activity"/>
    <property type="evidence" value="ECO:0007669"/>
    <property type="project" value="TreeGrafter"/>
</dbReference>
<evidence type="ECO:0000256" key="4">
    <source>
        <dbReference type="ARBA" id="ARBA00023125"/>
    </source>
</evidence>
<evidence type="ECO:0000256" key="6">
    <source>
        <dbReference type="PROSITE-ProRule" id="PRU00169"/>
    </source>
</evidence>
<feature type="domain" description="Response regulatory" evidence="7">
    <location>
        <begin position="12"/>
        <end position="128"/>
    </location>
</feature>
<evidence type="ECO:0000256" key="3">
    <source>
        <dbReference type="ARBA" id="ARBA00023015"/>
    </source>
</evidence>
<dbReference type="Gene3D" id="3.40.50.2300">
    <property type="match status" value="1"/>
</dbReference>
<feature type="modified residue" description="4-aspartylphosphate" evidence="6">
    <location>
        <position position="61"/>
    </location>
</feature>
<evidence type="ECO:0000256" key="5">
    <source>
        <dbReference type="ARBA" id="ARBA00023163"/>
    </source>
</evidence>